<dbReference type="STRING" id="52838.A0A4V4H3T5"/>
<dbReference type="InterPro" id="IPR003245">
    <property type="entry name" value="Phytocyanin_dom"/>
</dbReference>
<proteinExistence type="predicted"/>
<evidence type="ECO:0000313" key="4">
    <source>
        <dbReference type="Proteomes" id="UP000317650"/>
    </source>
</evidence>
<dbReference type="PANTHER" id="PTHR33021">
    <property type="entry name" value="BLUE COPPER PROTEIN"/>
    <property type="match status" value="1"/>
</dbReference>
<sequence>MAQGRGSVVALGLALLCLLVHSEVAEAATYVVGGNSGWTFNIAGRPRRRASARPMCSVMFNYNPSVHNVVAVSAAGYSRCSAPRVYTSWKDRITLGRGTNYFICSFAGHCQSGMKIAVTAAWHRYLITIST</sequence>
<dbReference type="Proteomes" id="UP000317650">
    <property type="component" value="Chromosome 6"/>
</dbReference>
<name>A0A4V4H3T5_MUSBA</name>
<accession>A0A4V4H3T5</accession>
<dbReference type="InterPro" id="IPR039391">
    <property type="entry name" value="Phytocyanin-like"/>
</dbReference>
<dbReference type="PANTHER" id="PTHR33021:SF9">
    <property type="entry name" value="PUTATIVE, EXPRESSED-RELATED"/>
    <property type="match status" value="1"/>
</dbReference>
<evidence type="ECO:0000313" key="3">
    <source>
        <dbReference type="EMBL" id="THU49506.1"/>
    </source>
</evidence>
<gene>
    <name evidence="3" type="ORF">C4D60_Mb06t10270</name>
</gene>
<dbReference type="Pfam" id="PF02298">
    <property type="entry name" value="Cu_bind_like"/>
    <property type="match status" value="1"/>
</dbReference>
<keyword evidence="1" id="KW-0732">Signal</keyword>
<dbReference type="SUPFAM" id="SSF49503">
    <property type="entry name" value="Cupredoxins"/>
    <property type="match status" value="1"/>
</dbReference>
<evidence type="ECO:0000259" key="2">
    <source>
        <dbReference type="PROSITE" id="PS51485"/>
    </source>
</evidence>
<dbReference type="InterPro" id="IPR008972">
    <property type="entry name" value="Cupredoxin"/>
</dbReference>
<feature type="signal peptide" evidence="1">
    <location>
        <begin position="1"/>
        <end position="27"/>
    </location>
</feature>
<dbReference type="PROSITE" id="PS51485">
    <property type="entry name" value="PHYTOCYANIN"/>
    <property type="match status" value="1"/>
</dbReference>
<dbReference type="GO" id="GO:0009055">
    <property type="term" value="F:electron transfer activity"/>
    <property type="evidence" value="ECO:0007669"/>
    <property type="project" value="InterPro"/>
</dbReference>
<organism evidence="3 4">
    <name type="scientific">Musa balbisiana</name>
    <name type="common">Banana</name>
    <dbReference type="NCBI Taxonomy" id="52838"/>
    <lineage>
        <taxon>Eukaryota</taxon>
        <taxon>Viridiplantae</taxon>
        <taxon>Streptophyta</taxon>
        <taxon>Embryophyta</taxon>
        <taxon>Tracheophyta</taxon>
        <taxon>Spermatophyta</taxon>
        <taxon>Magnoliopsida</taxon>
        <taxon>Liliopsida</taxon>
        <taxon>Zingiberales</taxon>
        <taxon>Musaceae</taxon>
        <taxon>Musa</taxon>
    </lineage>
</organism>
<comment type="caution">
    <text evidence="3">The sequence shown here is derived from an EMBL/GenBank/DDBJ whole genome shotgun (WGS) entry which is preliminary data.</text>
</comment>
<protein>
    <recommendedName>
        <fullName evidence="2">Phytocyanin domain-containing protein</fullName>
    </recommendedName>
</protein>
<reference evidence="3 4" key="1">
    <citation type="journal article" date="2019" name="Nat. Plants">
        <title>Genome sequencing of Musa balbisiana reveals subgenome evolution and function divergence in polyploid bananas.</title>
        <authorList>
            <person name="Yao X."/>
        </authorList>
    </citation>
    <scope>NUCLEOTIDE SEQUENCE [LARGE SCALE GENOMIC DNA]</scope>
    <source>
        <strain evidence="4">cv. DH-PKW</strain>
        <tissue evidence="3">Leaves</tissue>
    </source>
</reference>
<dbReference type="EMBL" id="PYDT01000009">
    <property type="protein sequence ID" value="THU49506.1"/>
    <property type="molecule type" value="Genomic_DNA"/>
</dbReference>
<dbReference type="AlphaFoldDB" id="A0A4V4H3T5"/>
<feature type="chain" id="PRO_5021016530" description="Phytocyanin domain-containing protein" evidence="1">
    <location>
        <begin position="28"/>
        <end position="131"/>
    </location>
</feature>
<keyword evidence="4" id="KW-1185">Reference proteome</keyword>
<evidence type="ECO:0000256" key="1">
    <source>
        <dbReference type="SAM" id="SignalP"/>
    </source>
</evidence>
<dbReference type="Gene3D" id="2.60.40.420">
    <property type="entry name" value="Cupredoxins - blue copper proteins"/>
    <property type="match status" value="1"/>
</dbReference>
<dbReference type="GO" id="GO:0005886">
    <property type="term" value="C:plasma membrane"/>
    <property type="evidence" value="ECO:0007669"/>
    <property type="project" value="TreeGrafter"/>
</dbReference>
<feature type="domain" description="Phytocyanin" evidence="2">
    <location>
        <begin position="28"/>
        <end position="122"/>
    </location>
</feature>